<dbReference type="EMBL" id="CP032487">
    <property type="protein sequence ID" value="QAX80479.1"/>
    <property type="molecule type" value="Genomic_DNA"/>
</dbReference>
<reference evidence="3" key="1">
    <citation type="submission" date="2018-09" db="EMBL/GenBank/DDBJ databases">
        <title>Yersinia hibernicus sp. nov.</title>
        <authorList>
            <person name="Nguyen S.V."/>
            <person name="Mundanda D.M."/>
            <person name="Anes J."/>
            <person name="Fanning S."/>
        </authorList>
    </citation>
    <scope>NUCLEOTIDE SEQUENCE [LARGE SCALE GENOMIC DNA]</scope>
    <source>
        <strain evidence="3">CFS1934</strain>
    </source>
</reference>
<feature type="signal peptide" evidence="1">
    <location>
        <begin position="1"/>
        <end position="18"/>
    </location>
</feature>
<dbReference type="RefSeq" id="WP_129198537.1">
    <property type="nucleotide sequence ID" value="NZ_CABHXI010000130.1"/>
</dbReference>
<proteinExistence type="predicted"/>
<evidence type="ECO:0000313" key="2">
    <source>
        <dbReference type="EMBL" id="QAX80479.1"/>
    </source>
</evidence>
<keyword evidence="1" id="KW-0732">Signal</keyword>
<evidence type="ECO:0000256" key="1">
    <source>
        <dbReference type="SAM" id="SignalP"/>
    </source>
</evidence>
<accession>A0ABX5R514</accession>
<gene>
    <name evidence="2" type="ORF">D5F51_19285</name>
</gene>
<evidence type="ECO:0000313" key="3">
    <source>
        <dbReference type="Proteomes" id="UP000288804"/>
    </source>
</evidence>
<organism evidence="2 3">
    <name type="scientific">Yersinia hibernica</name>
    <dbReference type="NCBI Taxonomy" id="2339259"/>
    <lineage>
        <taxon>Bacteria</taxon>
        <taxon>Pseudomonadati</taxon>
        <taxon>Pseudomonadota</taxon>
        <taxon>Gammaproteobacteria</taxon>
        <taxon>Enterobacterales</taxon>
        <taxon>Yersiniaceae</taxon>
        <taxon>Yersinia</taxon>
    </lineage>
</organism>
<protein>
    <submittedName>
        <fullName evidence="2">Uncharacterized protein</fullName>
    </submittedName>
</protein>
<sequence>MKLLLIGSIALFSNLVNAGPTITPMSNERASVLVEKNEKPIKIINQCKDSKLNARYKPCQYNVNDYRITKSSEVGCAYNTNRKNSNTNGKLCN</sequence>
<name>A0ABX5R514_9GAMM</name>
<keyword evidence="3" id="KW-1185">Reference proteome</keyword>
<dbReference type="Proteomes" id="UP000288804">
    <property type="component" value="Chromosome"/>
</dbReference>
<feature type="chain" id="PRO_5047466509" evidence="1">
    <location>
        <begin position="19"/>
        <end position="93"/>
    </location>
</feature>